<evidence type="ECO:0000256" key="3">
    <source>
        <dbReference type="ARBA" id="ARBA00022840"/>
    </source>
</evidence>
<dbReference type="CDD" id="cd00882">
    <property type="entry name" value="Ras_like_GTPase"/>
    <property type="match status" value="1"/>
</dbReference>
<keyword evidence="2" id="KW-0547">Nucleotide-binding</keyword>
<dbReference type="PANTHER" id="PTHR24111:SF0">
    <property type="entry name" value="LEUCINE-RICH REPEAT-CONTAINING PROTEIN"/>
    <property type="match status" value="1"/>
</dbReference>
<dbReference type="AlphaFoldDB" id="A0A9P7XGS3"/>
<dbReference type="PANTHER" id="PTHR24111">
    <property type="entry name" value="LEUCINE-RICH REPEAT-CONTAINING PROTEIN 34"/>
    <property type="match status" value="1"/>
</dbReference>
<gene>
    <name evidence="6" type="ORF">KI688_007669</name>
</gene>
<dbReference type="InterPro" id="IPR001611">
    <property type="entry name" value="Leu-rich_rpt"/>
</dbReference>
<name>A0A9P7XGS3_9FUNG</name>
<dbReference type="SUPFAM" id="SSF52047">
    <property type="entry name" value="RNI-like"/>
    <property type="match status" value="1"/>
</dbReference>
<feature type="region of interest" description="Disordered" evidence="4">
    <location>
        <begin position="527"/>
        <end position="549"/>
    </location>
</feature>
<feature type="compositionally biased region" description="Low complexity" evidence="4">
    <location>
        <begin position="591"/>
        <end position="604"/>
    </location>
</feature>
<sequence length="977" mass="105987">MTGLQTMAVVSSEVSSIKIASSAAHRSPLELHPRSSRCESQVDKDGRLVRISSEKALLDGQSEVETGDLAFASGSTCDHPQQATIIEAPVASEPPPPTVLPQTNDQLVNVENALRFSAEAALRDRAPSVLEVEDRLAQIRHKVSESQSDRIYVPLRANPNPQVSNKTALPLLPTVLEFLESELRVFLLLGDSGSGKSTFCRQLVRTLWSNYTQGSRIPIFVDLRDIDRPSDDLIESQLQEHGFSDADVQELLHQRQFVLVCDGYDESRFSTSIYTKRLGQLDVKMIVSCRNTYLGRDYQCRFYPLGDDKYHDKSSELFQEATIVPFQKSDIQEFVKQYVLGFADQEPSDNPPAPSFDDYWEKLSAIPNLMDLVSNPFLLTLALRVLPSLSIDLQDLTKNKATRLQLYDGFVKKWIRINITRLQRSTLSQEYRSVFESLLNDGFAWCVKDFSKRLAEAMREHQRGHVVVRFSCKHNEPWKVEFFGQEIDSTLLRESSLLSRAGICHWFIHKSLFDYFRSLVFYDPDETDDDAPDDVRGDPHGGGGNSFSDGGDYLFDHGDFNGGDGSLSGGDFVATSDSGGSDGGGSGGPMGSSSGSTDASSDSSGGNGGSSGSNGGSADINGLLGDNSASMGGNDGSDGKDGPSGNGNSSHQGKDGYRSRRKASKNKSRPFGDSFSTQNLIEDPEVLEFLVERAQSDSLFEKRLLSVIEQYKASSVPSVAVANAITILFKSGKRSQDTVLEGVPIPSDYMSTATGSTEPVQSPESNIQVLSKALKTNSTLTTLDLFGNSIGRDGAQALSEALKTNSTLTTLDLKNSRIGSDGAQALFEALKTNTTLTTLNLTDNTIVNSGAQALFEALKTNSTLTTLNLTDNWIGPNGAQVLSEALKTNSALTTLDLSYNSIGSDGAQALSEALKINSTLTTLDLRGNSIGRDGAQALSEALKINSTLTTLVLSGNYIGDDRAQALSDAIKRNSRVR</sequence>
<keyword evidence="7" id="KW-1185">Reference proteome</keyword>
<feature type="region of interest" description="Disordered" evidence="4">
    <location>
        <begin position="566"/>
        <end position="677"/>
    </location>
</feature>
<feature type="compositionally biased region" description="Gly residues" evidence="4">
    <location>
        <begin position="580"/>
        <end position="590"/>
    </location>
</feature>
<comment type="caution">
    <text evidence="6">The sequence shown here is derived from an EMBL/GenBank/DDBJ whole genome shotgun (WGS) entry which is preliminary data.</text>
</comment>
<dbReference type="InterPro" id="IPR025662">
    <property type="entry name" value="Sigma_54_int_dom_ATP-bd_1"/>
</dbReference>
<dbReference type="OrthoDB" id="2442344at2759"/>
<dbReference type="Gene3D" id="3.40.50.300">
    <property type="entry name" value="P-loop containing nucleotide triphosphate hydrolases"/>
    <property type="match status" value="1"/>
</dbReference>
<feature type="domain" description="NACHT" evidence="5">
    <location>
        <begin position="184"/>
        <end position="266"/>
    </location>
</feature>
<keyword evidence="1" id="KW-0677">Repeat</keyword>
<proteinExistence type="predicted"/>
<dbReference type="Gene3D" id="3.80.10.10">
    <property type="entry name" value="Ribonuclease Inhibitor"/>
    <property type="match status" value="2"/>
</dbReference>
<dbReference type="InterPro" id="IPR027417">
    <property type="entry name" value="P-loop_NTPase"/>
</dbReference>
<evidence type="ECO:0000313" key="6">
    <source>
        <dbReference type="EMBL" id="KAG9061040.1"/>
    </source>
</evidence>
<evidence type="ECO:0000259" key="5">
    <source>
        <dbReference type="PROSITE" id="PS50837"/>
    </source>
</evidence>
<evidence type="ECO:0000313" key="7">
    <source>
        <dbReference type="Proteomes" id="UP000707451"/>
    </source>
</evidence>
<dbReference type="Proteomes" id="UP000707451">
    <property type="component" value="Unassembled WGS sequence"/>
</dbReference>
<dbReference type="Pfam" id="PF05729">
    <property type="entry name" value="NACHT"/>
    <property type="match status" value="1"/>
</dbReference>
<dbReference type="EMBL" id="JAHRHY010000026">
    <property type="protein sequence ID" value="KAG9061040.1"/>
    <property type="molecule type" value="Genomic_DNA"/>
</dbReference>
<reference evidence="6" key="1">
    <citation type="submission" date="2021-06" db="EMBL/GenBank/DDBJ databases">
        <title>Genome Sequence of Mortierella hyaline Strain SCG-10, a Cold-Adapted, Nitrate-Reducing Fungus Isolated from Soil in Minnesota, USA.</title>
        <authorList>
            <person name="Aldossari N."/>
        </authorList>
    </citation>
    <scope>NUCLEOTIDE SEQUENCE</scope>
    <source>
        <strain evidence="6">SCG-10</strain>
    </source>
</reference>
<accession>A0A9P7XGS3</accession>
<dbReference type="InterPro" id="IPR032675">
    <property type="entry name" value="LRR_dom_sf"/>
</dbReference>
<protein>
    <recommendedName>
        <fullName evidence="5">NACHT domain-containing protein</fullName>
    </recommendedName>
</protein>
<dbReference type="SUPFAM" id="SSF52540">
    <property type="entry name" value="P-loop containing nucleoside triphosphate hydrolases"/>
    <property type="match status" value="1"/>
</dbReference>
<feature type="compositionally biased region" description="Basic residues" evidence="4">
    <location>
        <begin position="659"/>
        <end position="668"/>
    </location>
</feature>
<dbReference type="PROSITE" id="PS00675">
    <property type="entry name" value="SIGMA54_INTERACT_1"/>
    <property type="match status" value="1"/>
</dbReference>
<evidence type="ECO:0000256" key="1">
    <source>
        <dbReference type="ARBA" id="ARBA00022737"/>
    </source>
</evidence>
<feature type="compositionally biased region" description="Gly residues" evidence="4">
    <location>
        <begin position="605"/>
        <end position="615"/>
    </location>
</feature>
<evidence type="ECO:0000256" key="2">
    <source>
        <dbReference type="ARBA" id="ARBA00022741"/>
    </source>
</evidence>
<dbReference type="Pfam" id="PF13516">
    <property type="entry name" value="LRR_6"/>
    <property type="match status" value="7"/>
</dbReference>
<organism evidence="6 7">
    <name type="scientific">Linnemannia hyalina</name>
    <dbReference type="NCBI Taxonomy" id="64524"/>
    <lineage>
        <taxon>Eukaryota</taxon>
        <taxon>Fungi</taxon>
        <taxon>Fungi incertae sedis</taxon>
        <taxon>Mucoromycota</taxon>
        <taxon>Mortierellomycotina</taxon>
        <taxon>Mortierellomycetes</taxon>
        <taxon>Mortierellales</taxon>
        <taxon>Mortierellaceae</taxon>
        <taxon>Linnemannia</taxon>
    </lineage>
</organism>
<dbReference type="SMART" id="SM00368">
    <property type="entry name" value="LRR_RI"/>
    <property type="match status" value="7"/>
</dbReference>
<keyword evidence="3" id="KW-0067">ATP-binding</keyword>
<dbReference type="GO" id="GO:0005524">
    <property type="term" value="F:ATP binding"/>
    <property type="evidence" value="ECO:0007669"/>
    <property type="project" value="UniProtKB-KW"/>
</dbReference>
<dbReference type="PROSITE" id="PS50837">
    <property type="entry name" value="NACHT"/>
    <property type="match status" value="1"/>
</dbReference>
<evidence type="ECO:0000256" key="4">
    <source>
        <dbReference type="SAM" id="MobiDB-lite"/>
    </source>
</evidence>
<dbReference type="InterPro" id="IPR052201">
    <property type="entry name" value="LRR-containing_regulator"/>
</dbReference>
<dbReference type="InterPro" id="IPR007111">
    <property type="entry name" value="NACHT_NTPase"/>
</dbReference>